<evidence type="ECO:0000313" key="1">
    <source>
        <dbReference type="EMBL" id="QBQ66498.1"/>
    </source>
</evidence>
<dbReference type="AlphaFoldDB" id="A0A482LZY3"/>
<protein>
    <submittedName>
        <fullName evidence="1">Uncharacterized protein</fullName>
    </submittedName>
</protein>
<dbReference type="RefSeq" id="WP_172693758.1">
    <property type="nucleotide sequence ID" value="NZ_CP087282.1"/>
</dbReference>
<dbReference type="EMBL" id="MH909329">
    <property type="protein sequence ID" value="QBQ66498.1"/>
    <property type="molecule type" value="Genomic_DNA"/>
</dbReference>
<name>A0A482LZY3_9ENTR</name>
<organism evidence="1">
    <name type="scientific">Leclercia adecarboxylata</name>
    <dbReference type="NCBI Taxonomy" id="83655"/>
    <lineage>
        <taxon>Bacteria</taxon>
        <taxon>Pseudomonadati</taxon>
        <taxon>Pseudomonadota</taxon>
        <taxon>Gammaproteobacteria</taxon>
        <taxon>Enterobacterales</taxon>
        <taxon>Enterobacteriaceae</taxon>
        <taxon>Leclercia</taxon>
    </lineage>
</organism>
<proteinExistence type="predicted"/>
<geneLocation type="plasmid" evidence="1">
    <name>p707804-3FII</name>
</geneLocation>
<sequence length="121" mass="13565">MQNLKTALTGKKVGESRDMVKLLRIQATDTHVVEFDNVDTRFNDCNNWQVMAEGKRVLFSNRMYERFSDMKSGVLATIAVCENRASASDIAMLESAKAMMQVLDSYPSFAALAAHPKRITD</sequence>
<accession>A0A482LZY3</accession>
<keyword evidence="1" id="KW-0614">Plasmid</keyword>
<reference evidence="1" key="1">
    <citation type="submission" date="2018-09" db="EMBL/GenBank/DDBJ databases">
        <authorList>
            <person name="Yuan Q."/>
            <person name="Jiang X."/>
            <person name="Jing Y."/>
            <person name="Cheng Q."/>
            <person name="Zhou D."/>
        </authorList>
    </citation>
    <scope>NUCLEOTIDE SEQUENCE</scope>
    <source>
        <strain evidence="1">150707804</strain>
        <plasmid evidence="1">p707804-3FII</plasmid>
    </source>
</reference>